<proteinExistence type="predicted"/>
<dbReference type="Gene3D" id="2.60.40.10">
    <property type="entry name" value="Immunoglobulins"/>
    <property type="match status" value="1"/>
</dbReference>
<protein>
    <recommendedName>
        <fullName evidence="6">DUF1593 domain-containing protein</fullName>
    </recommendedName>
</protein>
<keyword evidence="1" id="KW-0732">Signal</keyword>
<organism evidence="4 5">
    <name type="scientific">Clostridium zeae</name>
    <dbReference type="NCBI Taxonomy" id="2759022"/>
    <lineage>
        <taxon>Bacteria</taxon>
        <taxon>Bacillati</taxon>
        <taxon>Bacillota</taxon>
        <taxon>Clostridia</taxon>
        <taxon>Eubacteriales</taxon>
        <taxon>Clostridiaceae</taxon>
        <taxon>Clostridium</taxon>
    </lineage>
</organism>
<feature type="chain" id="PRO_5046383659" description="DUF1593 domain-containing protein" evidence="1">
    <location>
        <begin position="19"/>
        <end position="536"/>
    </location>
</feature>
<sequence length="536" mass="61010">MKKVYKIYSSLSMVVVLALSIGMFTGCQKSKTTKETSSNVKQTPKQAEKARTVITTDGEVDDMNSVIRFLLYSNEVDLSGIVLTSSMFHYAGNEQTGDKPYRWTGTEWINELINGYEKIYPNLSVHADGYPKPEYLKGITKVGNIKNAGEMDEVTEGSELLKKLFLDDDKRKLYVQTWGGTNTTARALKSIEEQYSKTPEWESIQKKINDKLVLYIILNQDDSYSNYIAKKWPNIQIINDASNFWRFAYAWKMNPEQVNNRLQGDWLYKNIKSGHGELLSKYALMGDGNYIKGELEEEQRGTDAYLQKNPQYKKYDFISEGDSPSFLYLINNGLRSLENPSYGGWGGRFEATSDKLSKNTALDYDPYTKQYEAEYSLMRWFDDIQNDFAARADWAVAKTYKEANHNPTLTVKEGTNLKASPGEKIVLHAEGKDPDGDKLSYKWWHYAEADTYEESKVAKNKVEETKVQGFLFSISRKLATDEVVDNITLGGSDSDTVTFTVPKDAKSGDTIHMIAEVQDSGKHALKYYQRVIITVK</sequence>
<feature type="signal peptide" evidence="1">
    <location>
        <begin position="1"/>
        <end position="18"/>
    </location>
</feature>
<dbReference type="Proteomes" id="UP000663802">
    <property type="component" value="Unassembled WGS sequence"/>
</dbReference>
<comment type="caution">
    <text evidence="4">The sequence shown here is derived from an EMBL/GenBank/DDBJ whole genome shotgun (WGS) entry which is preliminary data.</text>
</comment>
<evidence type="ECO:0000313" key="5">
    <source>
        <dbReference type="Proteomes" id="UP000663802"/>
    </source>
</evidence>
<evidence type="ECO:0000256" key="1">
    <source>
        <dbReference type="SAM" id="SignalP"/>
    </source>
</evidence>
<dbReference type="Gene3D" id="3.90.245.10">
    <property type="entry name" value="Ribonucleoside hydrolase-like"/>
    <property type="match status" value="1"/>
</dbReference>
<evidence type="ECO:0000313" key="4">
    <source>
        <dbReference type="EMBL" id="GFZ33130.1"/>
    </source>
</evidence>
<name>A0ABQ1EE87_9CLOT</name>
<keyword evidence="5" id="KW-1185">Reference proteome</keyword>
<feature type="domain" description="Cellulose-binding Sde182 C-terminal" evidence="3">
    <location>
        <begin position="424"/>
        <end position="535"/>
    </location>
</feature>
<dbReference type="Pfam" id="PF07632">
    <property type="entry name" value="Sde182_NH-like"/>
    <property type="match status" value="1"/>
</dbReference>
<dbReference type="InterPro" id="IPR036452">
    <property type="entry name" value="Ribo_hydro-like"/>
</dbReference>
<accession>A0ABQ1EE87</accession>
<feature type="domain" description="Cellulose-binding Sde182 nucleoside hydrolase-like" evidence="2">
    <location>
        <begin position="51"/>
        <end position="349"/>
    </location>
</feature>
<evidence type="ECO:0008006" key="6">
    <source>
        <dbReference type="Google" id="ProtNLM"/>
    </source>
</evidence>
<dbReference type="Pfam" id="PF21027">
    <property type="entry name" value="Sde0182_C"/>
    <property type="match status" value="1"/>
</dbReference>
<dbReference type="InterPro" id="IPR013783">
    <property type="entry name" value="Ig-like_fold"/>
</dbReference>
<reference evidence="4 5" key="1">
    <citation type="journal article" date="2021" name="Int. J. Syst. Evol. Microbiol.">
        <title>Clostridium zeae sp. nov., isolated from corn silage.</title>
        <authorList>
            <person name="Kobayashi H."/>
            <person name="Tanizawa Y."/>
            <person name="Yagura M."/>
            <person name="Sakamoto M."/>
            <person name="Ohkuma M."/>
            <person name="Tohno M."/>
        </authorList>
    </citation>
    <scope>NUCLEOTIDE SEQUENCE [LARGE SCALE GENOMIC DNA]</scope>
    <source>
        <strain evidence="4 5">CSC2</strain>
    </source>
</reference>
<evidence type="ECO:0000259" key="2">
    <source>
        <dbReference type="Pfam" id="PF07632"/>
    </source>
</evidence>
<gene>
    <name evidence="4" type="ORF">CSC2_36560</name>
</gene>
<dbReference type="PROSITE" id="PS51257">
    <property type="entry name" value="PROKAR_LIPOPROTEIN"/>
    <property type="match status" value="1"/>
</dbReference>
<dbReference type="InterPro" id="IPR048527">
    <property type="entry name" value="Sde182_C"/>
</dbReference>
<evidence type="ECO:0000259" key="3">
    <source>
        <dbReference type="Pfam" id="PF21027"/>
    </source>
</evidence>
<dbReference type="EMBL" id="BMBA01000004">
    <property type="protein sequence ID" value="GFZ33130.1"/>
    <property type="molecule type" value="Genomic_DNA"/>
</dbReference>
<dbReference type="RefSeq" id="WP_206871373.1">
    <property type="nucleotide sequence ID" value="NZ_BMBA01000004.1"/>
</dbReference>
<dbReference type="InterPro" id="IPR011483">
    <property type="entry name" value="Sde182_NH-like"/>
</dbReference>